<dbReference type="OrthoDB" id="5545479at2759"/>
<dbReference type="Proteomes" id="UP000789759">
    <property type="component" value="Unassembled WGS sequence"/>
</dbReference>
<evidence type="ECO:0000313" key="3">
    <source>
        <dbReference type="EMBL" id="CAG8635168.1"/>
    </source>
</evidence>
<reference evidence="3" key="1">
    <citation type="submission" date="2021-06" db="EMBL/GenBank/DDBJ databases">
        <authorList>
            <person name="Kallberg Y."/>
            <person name="Tangrot J."/>
            <person name="Rosling A."/>
        </authorList>
    </citation>
    <scope>NUCLEOTIDE SEQUENCE</scope>
    <source>
        <strain evidence="3">FL966</strain>
    </source>
</reference>
<protein>
    <submittedName>
        <fullName evidence="3">21011_t:CDS:1</fullName>
    </submittedName>
</protein>
<keyword evidence="4" id="KW-1185">Reference proteome</keyword>
<evidence type="ECO:0000313" key="4">
    <source>
        <dbReference type="Proteomes" id="UP000789759"/>
    </source>
</evidence>
<evidence type="ECO:0000259" key="2">
    <source>
        <dbReference type="Pfam" id="PF17032"/>
    </source>
</evidence>
<gene>
    <name evidence="3" type="ORF">CPELLU_LOCUS8582</name>
</gene>
<dbReference type="Pfam" id="PF17032">
    <property type="entry name" value="Zn_ribbon_15"/>
    <property type="match status" value="1"/>
</dbReference>
<accession>A0A9N9GWP1</accession>
<dbReference type="InterPro" id="IPR031493">
    <property type="entry name" value="Zinc_ribbon_15"/>
</dbReference>
<feature type="domain" description="Zinc-ribbon 15" evidence="2">
    <location>
        <begin position="46"/>
        <end position="133"/>
    </location>
</feature>
<comment type="caution">
    <text evidence="3">The sequence shown here is derived from an EMBL/GenBank/DDBJ whole genome shotgun (WGS) entry which is preliminary data.</text>
</comment>
<dbReference type="AlphaFoldDB" id="A0A9N9GWP1"/>
<name>A0A9N9GWP1_9GLOM</name>
<sequence length="146" mass="17194">MTTSMKSHTSIKMQRFQGSNNDSNHLEKRTTSSLTRQITRLSTAPVRCPNCLDPSPTVFHNKYQNKLSVFFIPVWWFKPKYLWICERCKWTGDTKPNDEQVRQREEAELTLRQRQPLPTWGLRKCKTCDMEVKLIVIQIIHATTVI</sequence>
<organism evidence="3 4">
    <name type="scientific">Cetraspora pellucida</name>
    <dbReference type="NCBI Taxonomy" id="1433469"/>
    <lineage>
        <taxon>Eukaryota</taxon>
        <taxon>Fungi</taxon>
        <taxon>Fungi incertae sedis</taxon>
        <taxon>Mucoromycota</taxon>
        <taxon>Glomeromycotina</taxon>
        <taxon>Glomeromycetes</taxon>
        <taxon>Diversisporales</taxon>
        <taxon>Gigasporaceae</taxon>
        <taxon>Cetraspora</taxon>
    </lineage>
</organism>
<proteinExistence type="predicted"/>
<evidence type="ECO:0000256" key="1">
    <source>
        <dbReference type="SAM" id="MobiDB-lite"/>
    </source>
</evidence>
<feature type="region of interest" description="Disordered" evidence="1">
    <location>
        <begin position="1"/>
        <end position="34"/>
    </location>
</feature>
<dbReference type="EMBL" id="CAJVQA010006156">
    <property type="protein sequence ID" value="CAG8635168.1"/>
    <property type="molecule type" value="Genomic_DNA"/>
</dbReference>
<feature type="compositionally biased region" description="Polar residues" evidence="1">
    <location>
        <begin position="1"/>
        <end position="23"/>
    </location>
</feature>